<dbReference type="GO" id="GO:0016491">
    <property type="term" value="F:oxidoreductase activity"/>
    <property type="evidence" value="ECO:0007669"/>
    <property type="project" value="UniProtKB-KW"/>
</dbReference>
<protein>
    <submittedName>
        <fullName evidence="3">Uncharacterized protein</fullName>
    </submittedName>
</protein>
<gene>
    <name evidence="3" type="ORF">Cvel_5147</name>
</gene>
<dbReference type="PANTHER" id="PTHR43477">
    <property type="entry name" value="DIHYDROANTICAPSIN 7-DEHYDROGENASE"/>
    <property type="match status" value="1"/>
</dbReference>
<name>A0A0G4GT13_9ALVE</name>
<reference evidence="3" key="1">
    <citation type="submission" date="2014-11" db="EMBL/GenBank/DDBJ databases">
        <authorList>
            <person name="Otto D Thomas"/>
            <person name="Naeem Raeece"/>
        </authorList>
    </citation>
    <scope>NUCLEOTIDE SEQUENCE</scope>
</reference>
<dbReference type="SUPFAM" id="SSF51735">
    <property type="entry name" value="NAD(P)-binding Rossmann-fold domains"/>
    <property type="match status" value="1"/>
</dbReference>
<evidence type="ECO:0000256" key="1">
    <source>
        <dbReference type="ARBA" id="ARBA00006484"/>
    </source>
</evidence>
<dbReference type="PANTHER" id="PTHR43477:SF1">
    <property type="entry name" value="DIHYDROANTICAPSIN 7-DEHYDROGENASE"/>
    <property type="match status" value="1"/>
</dbReference>
<accession>A0A0G4GT13</accession>
<organism evidence="3">
    <name type="scientific">Chromera velia CCMP2878</name>
    <dbReference type="NCBI Taxonomy" id="1169474"/>
    <lineage>
        <taxon>Eukaryota</taxon>
        <taxon>Sar</taxon>
        <taxon>Alveolata</taxon>
        <taxon>Colpodellida</taxon>
        <taxon>Chromeraceae</taxon>
        <taxon>Chromera</taxon>
    </lineage>
</organism>
<dbReference type="Pfam" id="PF13561">
    <property type="entry name" value="adh_short_C2"/>
    <property type="match status" value="1"/>
</dbReference>
<dbReference type="Gene3D" id="3.40.50.720">
    <property type="entry name" value="NAD(P)-binding Rossmann-like Domain"/>
    <property type="match status" value="1"/>
</dbReference>
<comment type="similarity">
    <text evidence="1">Belongs to the short-chain dehydrogenases/reductases (SDR) family.</text>
</comment>
<evidence type="ECO:0000313" key="3">
    <source>
        <dbReference type="EMBL" id="CEM33545.1"/>
    </source>
</evidence>
<dbReference type="VEuPathDB" id="CryptoDB:Cvel_5147"/>
<dbReference type="PRINTS" id="PR00081">
    <property type="entry name" value="GDHRDH"/>
</dbReference>
<proteinExistence type="inferred from homology"/>
<dbReference type="PhylomeDB" id="A0A0G4GT13"/>
<dbReference type="CDD" id="cd05233">
    <property type="entry name" value="SDR_c"/>
    <property type="match status" value="1"/>
</dbReference>
<dbReference type="AlphaFoldDB" id="A0A0G4GT13"/>
<sequence>MSSPRVIIVGGSSGMGRGCARAVVRAGGRAVICSRSQEKLDKAARNMAEAAANPKAGLEQVETRVLDFTEETAVESFFSGLEEKSVDALVVTALGPAAHGPFLSQPTEDFRRMMENKFFGPLFCAKHGARVLKDGGGIVFVSGILSQRPGKNCSALSGANGAIEGLTRALALELGPRLRVNCLSPGFVDTERFDRMDPQRKDVMLQSVAASVPLKSVGDPDQIGDALLFLATHSYTTGVVLNCDGGHHVRQYAVPNAVFSQCKDQGIVLDL</sequence>
<dbReference type="InterPro" id="IPR036291">
    <property type="entry name" value="NAD(P)-bd_dom_sf"/>
</dbReference>
<dbReference type="InterPro" id="IPR051122">
    <property type="entry name" value="SDR_DHRS6-like"/>
</dbReference>
<keyword evidence="2" id="KW-0560">Oxidoreductase</keyword>
<dbReference type="InterPro" id="IPR002347">
    <property type="entry name" value="SDR_fam"/>
</dbReference>
<evidence type="ECO:0000256" key="2">
    <source>
        <dbReference type="ARBA" id="ARBA00023002"/>
    </source>
</evidence>
<dbReference type="EMBL" id="CDMZ01001502">
    <property type="protein sequence ID" value="CEM33545.1"/>
    <property type="molecule type" value="Genomic_DNA"/>
</dbReference>